<name>A0ACC8X920_9FIRM</name>
<reference evidence="1" key="1">
    <citation type="submission" date="2016-08" db="EMBL/GenBank/DDBJ databases">
        <authorList>
            <person name="Ngugi D.K."/>
            <person name="Miyake S."/>
            <person name="Stingl U."/>
        </authorList>
    </citation>
    <scope>NUCLEOTIDE SEQUENCE</scope>
    <source>
        <strain evidence="1">SCG-B11WGA-EpuloA1</strain>
    </source>
</reference>
<dbReference type="EMBL" id="LJDB01000087">
    <property type="protein sequence ID" value="ONI38488.1"/>
    <property type="molecule type" value="Genomic_DNA"/>
</dbReference>
<evidence type="ECO:0000313" key="1">
    <source>
        <dbReference type="EMBL" id="ONI38488.1"/>
    </source>
</evidence>
<proteinExistence type="predicted"/>
<comment type="caution">
    <text evidence="1">The sequence shown here is derived from an EMBL/GenBank/DDBJ whole genome shotgun (WGS) entry which is preliminary data.</text>
</comment>
<evidence type="ECO:0000313" key="2">
    <source>
        <dbReference type="Proteomes" id="UP000188605"/>
    </source>
</evidence>
<gene>
    <name evidence="1" type="ORF">AN396_10665</name>
</gene>
<protein>
    <submittedName>
        <fullName evidence="1">Uncharacterized protein</fullName>
    </submittedName>
</protein>
<accession>A0ACC8X920</accession>
<sequence>MDEIIVVDTGSTDKTVEIAKDLGAKVYDFKWVDDFSKARNFAISKATGDWIIFPDADEYFEEGKQQNLLKRIKLVDGLGYEALQLYVRQINKATPKKWTFSYYIKAFKNKSCLRYERAIHELLVNTEQELYDVQLEEADIILYHDGYSNPEIQNDKLDRNINLLLKVIEDNPADKLSLLYLAREFLSKKDYESTYKYLMLIEGDLGIYETYNRKVAYYTYLLSTLNSLNKPLDMLQQVYNEAIDFDDNYSNFNFIMALYYIKNREHTKSIKYLEKTIDNLQIIPNHKYLLVNIFDIDKVYELLAQSYRLQGNLKKSREICVEKLGHKTVSLCIIAKNEEHNLFNCITSVKNIVDEIIVVDTGSTDKTVEIAKSLGATVHYFEWVNDFSKARNFTISKATGDWILFIDADEYLNQKHQTDLFNSIQQVADTGINAISICRINYNLKGGLTKQDYKIKAFKNCSEISYTRPIHEFIVHNNDNLNVMTLPSDKVRLYHNGYSEEELVKKDTINRNLQILLANIASNPDDEIAFLYLGRELVGKQDFENAYKYLKCIKDICKVELKNKEKMYYVNFLNCMMELKVAEDEIVFLYNQAINFEPDFPDFHWNMALYYLAKNNILDAIDCFEKTAIGLKRFPQDNFGYVNIKMLSEIYMMIIDLYMLINEYDKVIFLYKELLSYNKADKNILNRFLDLVKDNYPEDIVEFLKEIYDFKNYNELDFIDRVMKERKMSK</sequence>
<organism evidence="1 2">
    <name type="scientific">Candidatus Epulonipiscium fishelsonii</name>
    <dbReference type="NCBI Taxonomy" id="77094"/>
    <lineage>
        <taxon>Bacteria</taxon>
        <taxon>Bacillati</taxon>
        <taxon>Bacillota</taxon>
        <taxon>Clostridia</taxon>
        <taxon>Lachnospirales</taxon>
        <taxon>Lachnospiraceae</taxon>
        <taxon>Candidatus Epulonipiscium</taxon>
    </lineage>
</organism>
<dbReference type="Proteomes" id="UP000188605">
    <property type="component" value="Unassembled WGS sequence"/>
</dbReference>
<keyword evidence="2" id="KW-1185">Reference proteome</keyword>